<keyword evidence="6" id="KW-1185">Reference proteome</keyword>
<evidence type="ECO:0000256" key="2">
    <source>
        <dbReference type="ARBA" id="ARBA00022741"/>
    </source>
</evidence>
<gene>
    <name evidence="5" type="ORF">POCTA_138.1.T1220017</name>
</gene>
<dbReference type="PANTHER" id="PTHR47981:SF20">
    <property type="entry name" value="RAS-RELATED PROTEIN RAB-7A"/>
    <property type="match status" value="1"/>
</dbReference>
<dbReference type="GO" id="GO:0005773">
    <property type="term" value="C:vacuole"/>
    <property type="evidence" value="ECO:0007669"/>
    <property type="project" value="TreeGrafter"/>
</dbReference>
<dbReference type="SMART" id="SM00175">
    <property type="entry name" value="RAB"/>
    <property type="match status" value="1"/>
</dbReference>
<dbReference type="CDD" id="cd00154">
    <property type="entry name" value="Rab"/>
    <property type="match status" value="1"/>
</dbReference>
<dbReference type="PROSITE" id="PS51419">
    <property type="entry name" value="RAB"/>
    <property type="match status" value="1"/>
</dbReference>
<evidence type="ECO:0000313" key="6">
    <source>
        <dbReference type="Proteomes" id="UP000683925"/>
    </source>
</evidence>
<dbReference type="GO" id="GO:0005525">
    <property type="term" value="F:GTP binding"/>
    <property type="evidence" value="ECO:0007669"/>
    <property type="project" value="UniProtKB-KW"/>
</dbReference>
<keyword evidence="4" id="KW-0175">Coiled coil</keyword>
<sequence length="304" mass="35355">MLIEEKKGFNILLIGDYGVGKTTLINQIINNGFSESHCATLGIDITKQEIKVENSKYYLNFLDTSGQGKFQSINQSIYKRADCCVVVYDLTDQFGPKSVQRWVNNFLEYRQLDPKDNFPIIVVGTHLDNLERIDSLENYKTFQVSLKDQYSVEQISQAIINATALKFHQTIKEQVKINPISLKFTNSVNTEFEGLDQILSSIEESKTKMLEDYNKLIENVQDWKKKINDIKQVYNSPSFIEKFEQSHLSEELFIHQELINFNDNIAQINQSYIEQTEKKLNDIYHLTKDTSNIKIEINNRKPKF</sequence>
<dbReference type="Proteomes" id="UP000683925">
    <property type="component" value="Unassembled WGS sequence"/>
</dbReference>
<organism evidence="5 6">
    <name type="scientific">Paramecium octaurelia</name>
    <dbReference type="NCBI Taxonomy" id="43137"/>
    <lineage>
        <taxon>Eukaryota</taxon>
        <taxon>Sar</taxon>
        <taxon>Alveolata</taxon>
        <taxon>Ciliophora</taxon>
        <taxon>Intramacronucleata</taxon>
        <taxon>Oligohymenophorea</taxon>
        <taxon>Peniculida</taxon>
        <taxon>Parameciidae</taxon>
        <taxon>Paramecium</taxon>
    </lineage>
</organism>
<evidence type="ECO:0000256" key="3">
    <source>
        <dbReference type="ARBA" id="ARBA00023134"/>
    </source>
</evidence>
<dbReference type="GO" id="GO:0003924">
    <property type="term" value="F:GTPase activity"/>
    <property type="evidence" value="ECO:0007669"/>
    <property type="project" value="InterPro"/>
</dbReference>
<dbReference type="FunFam" id="3.40.50.300:FF:001447">
    <property type="entry name" value="Ras-related protein Rab-1B"/>
    <property type="match status" value="1"/>
</dbReference>
<dbReference type="InterPro" id="IPR005225">
    <property type="entry name" value="Small_GTP-bd"/>
</dbReference>
<name>A0A8S1XGR3_PAROT</name>
<dbReference type="PANTHER" id="PTHR47981">
    <property type="entry name" value="RAB FAMILY"/>
    <property type="match status" value="1"/>
</dbReference>
<dbReference type="SMART" id="SM00176">
    <property type="entry name" value="RAN"/>
    <property type="match status" value="1"/>
</dbReference>
<dbReference type="AlphaFoldDB" id="A0A8S1XGR3"/>
<dbReference type="NCBIfam" id="TIGR00231">
    <property type="entry name" value="small_GTP"/>
    <property type="match status" value="1"/>
</dbReference>
<dbReference type="InterPro" id="IPR001806">
    <property type="entry name" value="Small_GTPase"/>
</dbReference>
<dbReference type="EMBL" id="CAJJDP010000122">
    <property type="protein sequence ID" value="CAD8200470.1"/>
    <property type="molecule type" value="Genomic_DNA"/>
</dbReference>
<keyword evidence="2" id="KW-0547">Nucleotide-binding</keyword>
<evidence type="ECO:0000256" key="4">
    <source>
        <dbReference type="SAM" id="Coils"/>
    </source>
</evidence>
<dbReference type="GO" id="GO:0045335">
    <property type="term" value="C:phagocytic vesicle"/>
    <property type="evidence" value="ECO:0007669"/>
    <property type="project" value="TreeGrafter"/>
</dbReference>
<dbReference type="OrthoDB" id="9989112at2759"/>
<dbReference type="GO" id="GO:0032889">
    <property type="term" value="P:regulation of vacuole fusion, non-autophagic"/>
    <property type="evidence" value="ECO:0007669"/>
    <property type="project" value="TreeGrafter"/>
</dbReference>
<protein>
    <submittedName>
        <fullName evidence="5">Uncharacterized protein</fullName>
    </submittedName>
</protein>
<evidence type="ECO:0000256" key="1">
    <source>
        <dbReference type="ARBA" id="ARBA00006270"/>
    </source>
</evidence>
<reference evidence="5" key="1">
    <citation type="submission" date="2021-01" db="EMBL/GenBank/DDBJ databases">
        <authorList>
            <consortium name="Genoscope - CEA"/>
            <person name="William W."/>
        </authorList>
    </citation>
    <scope>NUCLEOTIDE SEQUENCE</scope>
</reference>
<dbReference type="PROSITE" id="PS51421">
    <property type="entry name" value="RAS"/>
    <property type="match status" value="1"/>
</dbReference>
<keyword evidence="3" id="KW-0342">GTP-binding</keyword>
<accession>A0A8S1XGR3</accession>
<comment type="caution">
    <text evidence="5">The sequence shown here is derived from an EMBL/GenBank/DDBJ whole genome shotgun (WGS) entry which is preliminary data.</text>
</comment>
<evidence type="ECO:0000313" key="5">
    <source>
        <dbReference type="EMBL" id="CAD8200470.1"/>
    </source>
</evidence>
<feature type="coiled-coil region" evidence="4">
    <location>
        <begin position="206"/>
        <end position="233"/>
    </location>
</feature>
<proteinExistence type="inferred from homology"/>
<dbReference type="SMART" id="SM00173">
    <property type="entry name" value="RAS"/>
    <property type="match status" value="1"/>
</dbReference>
<dbReference type="Pfam" id="PF00071">
    <property type="entry name" value="Ras"/>
    <property type="match status" value="1"/>
</dbReference>
<comment type="similarity">
    <text evidence="1">Belongs to the small GTPase superfamily. Rab family.</text>
</comment>
<dbReference type="GO" id="GO:0005770">
    <property type="term" value="C:late endosome"/>
    <property type="evidence" value="ECO:0007669"/>
    <property type="project" value="TreeGrafter"/>
</dbReference>